<dbReference type="InterPro" id="IPR044068">
    <property type="entry name" value="CB"/>
</dbReference>
<dbReference type="Proteomes" id="UP000186599">
    <property type="component" value="Unassembled WGS sequence"/>
</dbReference>
<dbReference type="PROSITE" id="PS51900">
    <property type="entry name" value="CB"/>
    <property type="match status" value="1"/>
</dbReference>
<dbReference type="GO" id="GO:0015074">
    <property type="term" value="P:DNA integration"/>
    <property type="evidence" value="ECO:0007669"/>
    <property type="project" value="UniProtKB-KW"/>
</dbReference>
<dbReference type="SUPFAM" id="SSF56349">
    <property type="entry name" value="DNA breaking-rejoining enzymes"/>
    <property type="match status" value="1"/>
</dbReference>
<dbReference type="Pfam" id="PF13356">
    <property type="entry name" value="Arm-DNA-bind_3"/>
    <property type="match status" value="1"/>
</dbReference>
<feature type="domain" description="Tyr recombinase" evidence="6">
    <location>
        <begin position="209"/>
        <end position="386"/>
    </location>
</feature>
<name>A0A1H9TQ04_9GAMM</name>
<reference evidence="10 11" key="1">
    <citation type="submission" date="2016-10" db="EMBL/GenBank/DDBJ databases">
        <authorList>
            <person name="de Groot N.N."/>
        </authorList>
    </citation>
    <scope>NUCLEOTIDE SEQUENCE [LARGE SCALE GENOMIC DNA]</scope>
    <source>
        <strain evidence="9 10">CGMCC 1.9095</strain>
        <strain evidence="8 11">DSM 22558</strain>
    </source>
</reference>
<dbReference type="Pfam" id="PF00589">
    <property type="entry name" value="Phage_integrase"/>
    <property type="match status" value="1"/>
</dbReference>
<dbReference type="EMBL" id="FOGN01000003">
    <property type="protein sequence ID" value="SER99440.1"/>
    <property type="molecule type" value="Genomic_DNA"/>
</dbReference>
<organism evidence="8 11">
    <name type="scientific">Halopseudomonas bauzanensis</name>
    <dbReference type="NCBI Taxonomy" id="653930"/>
    <lineage>
        <taxon>Bacteria</taxon>
        <taxon>Pseudomonadati</taxon>
        <taxon>Pseudomonadota</taxon>
        <taxon>Gammaproteobacteria</taxon>
        <taxon>Pseudomonadales</taxon>
        <taxon>Pseudomonadaceae</taxon>
        <taxon>Halopseudomonas</taxon>
    </lineage>
</organism>
<dbReference type="Proteomes" id="UP000186904">
    <property type="component" value="Unassembled WGS sequence"/>
</dbReference>
<dbReference type="Gene3D" id="3.30.160.390">
    <property type="entry name" value="Integrase, DNA-binding domain"/>
    <property type="match status" value="1"/>
</dbReference>
<evidence type="ECO:0000256" key="4">
    <source>
        <dbReference type="ARBA" id="ARBA00023172"/>
    </source>
</evidence>
<dbReference type="Gene3D" id="1.10.443.10">
    <property type="entry name" value="Intergrase catalytic core"/>
    <property type="match status" value="1"/>
</dbReference>
<evidence type="ECO:0000313" key="9">
    <source>
        <dbReference type="EMBL" id="SFM01286.1"/>
    </source>
</evidence>
<sequence length="418" mass="47587">MRAQAIRLTEAKIKNAKAQEKDYVMGDGDGLQMRIRINGSKLWNFNYYHPVTKKRLNMGLGAYPEISLSQARKMTIEARELIATGIDPKEHRDQVRQEQRAATEHTLEKVAEAWFNLKKENVTVAYAEDIWRSLTLHVFPDIGETPISKITAPKVIDLLRPLETKGSLETVKRVSQRLNEIMTYAVNSGLIHANPLSGIRAVFKKPKKQNMAALHPDELPELMVALANASIKRTTRALIEWQLHTMTRPVEAATTRWSDIDLEKKTWTIPAERMKKRRPHTIPLTPQTLAILETVKPYSGHREYVFPADRNPRDHCNSQTANMALKRMGFAGRLVSHGMRSIASTTLNEHGFEPELIEVALAHVDKDEVRSAYNRADYVERRRPMMEWWSKHIQQAATGNLSVAAIAEGNEKKVVSIR</sequence>
<keyword evidence="3 5" id="KW-0238">DNA-binding</keyword>
<dbReference type="NCBIfam" id="NF007246">
    <property type="entry name" value="PRK09692.1"/>
    <property type="match status" value="1"/>
</dbReference>
<dbReference type="Pfam" id="PF22022">
    <property type="entry name" value="Phage_int_M"/>
    <property type="match status" value="1"/>
</dbReference>
<dbReference type="EMBL" id="FOUA01000003">
    <property type="protein sequence ID" value="SFM01286.1"/>
    <property type="molecule type" value="Genomic_DNA"/>
</dbReference>
<dbReference type="GO" id="GO:0006310">
    <property type="term" value="P:DNA recombination"/>
    <property type="evidence" value="ECO:0007669"/>
    <property type="project" value="UniProtKB-KW"/>
</dbReference>
<dbReference type="RefSeq" id="WP_074779334.1">
    <property type="nucleotide sequence ID" value="NZ_FOGN01000003.1"/>
</dbReference>
<dbReference type="InterPro" id="IPR053876">
    <property type="entry name" value="Phage_int_M"/>
</dbReference>
<dbReference type="PROSITE" id="PS51898">
    <property type="entry name" value="TYR_RECOMBINASE"/>
    <property type="match status" value="1"/>
</dbReference>
<dbReference type="InterPro" id="IPR025166">
    <property type="entry name" value="Integrase_DNA_bind_dom"/>
</dbReference>
<proteinExistence type="inferred from homology"/>
<dbReference type="STRING" id="653930.SAMN05216589_1928"/>
<dbReference type="InterPro" id="IPR050808">
    <property type="entry name" value="Phage_Integrase"/>
</dbReference>
<evidence type="ECO:0000256" key="5">
    <source>
        <dbReference type="PROSITE-ProRule" id="PRU01248"/>
    </source>
</evidence>
<accession>A0A1H9TQ04</accession>
<keyword evidence="2" id="KW-0229">DNA integration</keyword>
<protein>
    <submittedName>
        <fullName evidence="8">Integrase</fullName>
    </submittedName>
</protein>
<dbReference type="AlphaFoldDB" id="A0A1H9TQ04"/>
<comment type="similarity">
    <text evidence="1">Belongs to the 'phage' integrase family.</text>
</comment>
<dbReference type="PANTHER" id="PTHR30629:SF6">
    <property type="entry name" value="PROPHAGE INTEGRASE INTA-RELATED"/>
    <property type="match status" value="1"/>
</dbReference>
<evidence type="ECO:0000256" key="2">
    <source>
        <dbReference type="ARBA" id="ARBA00022908"/>
    </source>
</evidence>
<dbReference type="PANTHER" id="PTHR30629">
    <property type="entry name" value="PROPHAGE INTEGRASE"/>
    <property type="match status" value="1"/>
</dbReference>
<dbReference type="InterPro" id="IPR011010">
    <property type="entry name" value="DNA_brk_join_enz"/>
</dbReference>
<evidence type="ECO:0000259" key="6">
    <source>
        <dbReference type="PROSITE" id="PS51898"/>
    </source>
</evidence>
<keyword evidence="4" id="KW-0233">DNA recombination</keyword>
<dbReference type="Gene3D" id="1.10.150.130">
    <property type="match status" value="1"/>
</dbReference>
<keyword evidence="10" id="KW-1185">Reference proteome</keyword>
<dbReference type="OrthoDB" id="9795573at2"/>
<evidence type="ECO:0000313" key="11">
    <source>
        <dbReference type="Proteomes" id="UP000186904"/>
    </source>
</evidence>
<feature type="domain" description="Core-binding (CB)" evidence="7">
    <location>
        <begin position="105"/>
        <end position="186"/>
    </location>
</feature>
<gene>
    <name evidence="9" type="ORF">SAMN04487855_1926</name>
    <name evidence="8" type="ORF">SAMN05216589_1928</name>
</gene>
<dbReference type="GO" id="GO:0003677">
    <property type="term" value="F:DNA binding"/>
    <property type="evidence" value="ECO:0007669"/>
    <property type="project" value="UniProtKB-UniRule"/>
</dbReference>
<evidence type="ECO:0000259" key="7">
    <source>
        <dbReference type="PROSITE" id="PS51900"/>
    </source>
</evidence>
<evidence type="ECO:0000313" key="10">
    <source>
        <dbReference type="Proteomes" id="UP000186599"/>
    </source>
</evidence>
<dbReference type="InterPro" id="IPR010998">
    <property type="entry name" value="Integrase_recombinase_N"/>
</dbReference>
<dbReference type="InterPro" id="IPR013762">
    <property type="entry name" value="Integrase-like_cat_sf"/>
</dbReference>
<evidence type="ECO:0000313" key="8">
    <source>
        <dbReference type="EMBL" id="SER99440.1"/>
    </source>
</evidence>
<dbReference type="InterPro" id="IPR038488">
    <property type="entry name" value="Integrase_DNA-bd_sf"/>
</dbReference>
<dbReference type="InterPro" id="IPR002104">
    <property type="entry name" value="Integrase_catalytic"/>
</dbReference>
<evidence type="ECO:0000256" key="3">
    <source>
        <dbReference type="ARBA" id="ARBA00023125"/>
    </source>
</evidence>
<evidence type="ECO:0000256" key="1">
    <source>
        <dbReference type="ARBA" id="ARBA00008857"/>
    </source>
</evidence>
<dbReference type="CDD" id="cd00801">
    <property type="entry name" value="INT_P4_C"/>
    <property type="match status" value="1"/>
</dbReference>